<accession>A0A975ENP9</accession>
<evidence type="ECO:0000313" key="3">
    <source>
        <dbReference type="Proteomes" id="UP000665026"/>
    </source>
</evidence>
<dbReference type="Pfam" id="PF08570">
    <property type="entry name" value="DUF1761"/>
    <property type="match status" value="1"/>
</dbReference>
<dbReference type="KEGG" id="cact:HZ995_13580"/>
<organism evidence="2 3">
    <name type="scientific">Cognatishimia activa</name>
    <dbReference type="NCBI Taxonomy" id="1715691"/>
    <lineage>
        <taxon>Bacteria</taxon>
        <taxon>Pseudomonadati</taxon>
        <taxon>Pseudomonadota</taxon>
        <taxon>Alphaproteobacteria</taxon>
        <taxon>Rhodobacterales</taxon>
        <taxon>Paracoccaceae</taxon>
        <taxon>Cognatishimia</taxon>
    </lineage>
</organism>
<dbReference type="RefSeq" id="WP_209356202.1">
    <property type="nucleotide sequence ID" value="NZ_CP060010.1"/>
</dbReference>
<feature type="transmembrane region" description="Helical" evidence="1">
    <location>
        <begin position="51"/>
        <end position="70"/>
    </location>
</feature>
<evidence type="ECO:0000313" key="2">
    <source>
        <dbReference type="EMBL" id="QTN35498.1"/>
    </source>
</evidence>
<reference evidence="2" key="1">
    <citation type="submission" date="2020-07" db="EMBL/GenBank/DDBJ databases">
        <title>Genome sequences of bacteria associated with the marine, planktonic diatom Thalassiosira profunda strain ECT2AJA-044.</title>
        <authorList>
            <person name="Gargas C.B."/>
            <person name="Roberts W.R."/>
            <person name="Alverson A.J."/>
        </authorList>
    </citation>
    <scope>NUCLEOTIDE SEQUENCE</scope>
    <source>
        <strain evidence="2">ECT2AJA-044</strain>
    </source>
</reference>
<sequence length="126" mass="13259">METEALNWTAILVGTIAAFFAGWATFSPFMFGKTWAIGSRISPEPPEQMPWMAMGLQVIGLFLLALVIGTTAQIEALTTAIVAILAAAGMVMAQDAFSQKSNAAILIDGGYVVISGAIMIVCQGIF</sequence>
<protein>
    <submittedName>
        <fullName evidence="2">DUF1761 domain-containing protein</fullName>
    </submittedName>
</protein>
<feature type="transmembrane region" description="Helical" evidence="1">
    <location>
        <begin position="6"/>
        <end position="31"/>
    </location>
</feature>
<keyword evidence="1" id="KW-0472">Membrane</keyword>
<dbReference type="EMBL" id="CP060010">
    <property type="protein sequence ID" value="QTN35498.1"/>
    <property type="molecule type" value="Genomic_DNA"/>
</dbReference>
<evidence type="ECO:0000256" key="1">
    <source>
        <dbReference type="SAM" id="Phobius"/>
    </source>
</evidence>
<feature type="transmembrane region" description="Helical" evidence="1">
    <location>
        <begin position="105"/>
        <end position="125"/>
    </location>
</feature>
<dbReference type="Proteomes" id="UP000665026">
    <property type="component" value="Chromosome"/>
</dbReference>
<name>A0A975ENP9_9RHOB</name>
<keyword evidence="1" id="KW-1133">Transmembrane helix</keyword>
<feature type="transmembrane region" description="Helical" evidence="1">
    <location>
        <begin position="76"/>
        <end position="93"/>
    </location>
</feature>
<dbReference type="AlphaFoldDB" id="A0A975ENP9"/>
<gene>
    <name evidence="2" type="ORF">HZ995_13580</name>
</gene>
<keyword evidence="1" id="KW-0812">Transmembrane</keyword>
<proteinExistence type="predicted"/>
<dbReference type="InterPro" id="IPR013879">
    <property type="entry name" value="DUF1761"/>
</dbReference>